<dbReference type="InterPro" id="IPR038573">
    <property type="entry name" value="BrnT_sf"/>
</dbReference>
<dbReference type="KEGG" id="enn:FRE64_14525"/>
<dbReference type="RefSeq" id="WP_146296885.1">
    <property type="nucleotide sequence ID" value="NZ_CP042326.1"/>
</dbReference>
<sequence length="98" mass="11924">MLEFDWDERKRFINKEKHGIDFYFACRVFWGETLQKKVWKNGEERKIAIGKIGDDVIVVVFVERENTIRLISARPASQDERKFYQQRYPRNRKRDLGN</sequence>
<dbReference type="AlphaFoldDB" id="A0A5B8NPU2"/>
<accession>A0A5B8NPU2</accession>
<evidence type="ECO:0000313" key="1">
    <source>
        <dbReference type="EMBL" id="QDZ41048.1"/>
    </source>
</evidence>
<name>A0A5B8NPU2_9CHRO</name>
<evidence type="ECO:0000313" key="2">
    <source>
        <dbReference type="Proteomes" id="UP000318453"/>
    </source>
</evidence>
<dbReference type="OrthoDB" id="428036at2"/>
<organism evidence="1 2">
    <name type="scientific">Euhalothece natronophila Z-M001</name>
    <dbReference type="NCBI Taxonomy" id="522448"/>
    <lineage>
        <taxon>Bacteria</taxon>
        <taxon>Bacillati</taxon>
        <taxon>Cyanobacteriota</taxon>
        <taxon>Cyanophyceae</taxon>
        <taxon>Oscillatoriophycideae</taxon>
        <taxon>Chroococcales</taxon>
        <taxon>Halothecacae</taxon>
        <taxon>Halothece cluster</taxon>
        <taxon>Euhalothece</taxon>
    </lineage>
</organism>
<reference evidence="1" key="1">
    <citation type="submission" date="2019-08" db="EMBL/GenBank/DDBJ databases">
        <title>Carotenoids and Carotenoid Binding Proteins in the Halophilic Cyanobacterium Euhalothece sp. ZM00.</title>
        <authorList>
            <person name="Cho S.M."/>
            <person name="Song J.Y."/>
            <person name="Park Y.-I."/>
        </authorList>
    </citation>
    <scope>NUCLEOTIDE SEQUENCE [LARGE SCALE GENOMIC DNA]</scope>
    <source>
        <strain evidence="1">Z-M001</strain>
    </source>
</reference>
<proteinExistence type="predicted"/>
<dbReference type="Gene3D" id="3.10.450.530">
    <property type="entry name" value="Ribonuclease toxin, BrnT, of type II toxin-antitoxin system"/>
    <property type="match status" value="1"/>
</dbReference>
<dbReference type="Proteomes" id="UP000318453">
    <property type="component" value="Chromosome"/>
</dbReference>
<dbReference type="InterPro" id="IPR007460">
    <property type="entry name" value="BrnT_toxin"/>
</dbReference>
<gene>
    <name evidence="1" type="ORF">FRE64_14525</name>
</gene>
<keyword evidence="2" id="KW-1185">Reference proteome</keyword>
<dbReference type="EMBL" id="CP042326">
    <property type="protein sequence ID" value="QDZ41048.1"/>
    <property type="molecule type" value="Genomic_DNA"/>
</dbReference>
<protein>
    <submittedName>
        <fullName evidence="1">BrnT family toxin</fullName>
    </submittedName>
</protein>
<dbReference type="Pfam" id="PF04365">
    <property type="entry name" value="BrnT_toxin"/>
    <property type="match status" value="1"/>
</dbReference>